<gene>
    <name evidence="2" type="ORF">SAMN02787118_101816</name>
</gene>
<dbReference type="EMBL" id="FONR01000001">
    <property type="protein sequence ID" value="SFE47062.1"/>
    <property type="molecule type" value="Genomic_DNA"/>
</dbReference>
<feature type="region of interest" description="Disordered" evidence="1">
    <location>
        <begin position="1"/>
        <end position="31"/>
    </location>
</feature>
<organism evidence="2 3">
    <name type="scientific">Streptomyces mirabilis</name>
    <dbReference type="NCBI Taxonomy" id="68239"/>
    <lineage>
        <taxon>Bacteria</taxon>
        <taxon>Bacillati</taxon>
        <taxon>Actinomycetota</taxon>
        <taxon>Actinomycetes</taxon>
        <taxon>Kitasatosporales</taxon>
        <taxon>Streptomycetaceae</taxon>
        <taxon>Streptomyces</taxon>
    </lineage>
</organism>
<evidence type="ECO:0000313" key="3">
    <source>
        <dbReference type="Proteomes" id="UP000181942"/>
    </source>
</evidence>
<protein>
    <submittedName>
        <fullName evidence="2">Uncharacterized protein</fullName>
    </submittedName>
</protein>
<feature type="region of interest" description="Disordered" evidence="1">
    <location>
        <begin position="166"/>
        <end position="208"/>
    </location>
</feature>
<evidence type="ECO:0000313" key="2">
    <source>
        <dbReference type="EMBL" id="SFE47062.1"/>
    </source>
</evidence>
<proteinExistence type="predicted"/>
<reference evidence="2 3" key="1">
    <citation type="submission" date="2016-10" db="EMBL/GenBank/DDBJ databases">
        <authorList>
            <person name="de Groot N.N."/>
        </authorList>
    </citation>
    <scope>NUCLEOTIDE SEQUENCE [LARGE SCALE GENOMIC DNA]</scope>
    <source>
        <strain evidence="2 3">OK461</strain>
    </source>
</reference>
<dbReference type="OrthoDB" id="4500964at2"/>
<dbReference type="Proteomes" id="UP000181942">
    <property type="component" value="Unassembled WGS sequence"/>
</dbReference>
<name>A0A1I2AT38_9ACTN</name>
<dbReference type="AlphaFoldDB" id="A0A1I2AT38"/>
<sequence>MTTPDPATTDEFRPTHVVPPDGLPAWEAPDPSRPTVPLDALLPVQLVERHGDWGRVVCANGWSAWVDGRLLVAVPQPPPAEGDPVTRTADPRPLLARVEQALTRYRSAAEDLAAGRLDGASFRGLTRGQRIGVVVDGESLWLYDAEHERWVYTDGTRLSTYAVADEPAATPERNGSVPGRARTGVVRAPGDHEPTRLVPGVTDEPGDR</sequence>
<accession>A0A1I2AT38</accession>
<evidence type="ECO:0000256" key="1">
    <source>
        <dbReference type="SAM" id="MobiDB-lite"/>
    </source>
</evidence>
<dbReference type="RefSeq" id="WP_075025888.1">
    <property type="nucleotide sequence ID" value="NZ_FONR01000001.1"/>
</dbReference>